<sequence length="116" mass="13354">MIKIVRLRSLSEVPVLFEEIYIPQARFAGFEELRDTDFGPLLYPVYFEHFGVLVRRATDEVSFGRATDTVAQQLRIKSGDPLAVIRRTAFDVEDKPIEWRIASGSAEGFRYRSEIN</sequence>
<dbReference type="PANTHER" id="PTHR44846:SF1">
    <property type="entry name" value="MANNOSYL-D-GLYCERATE TRANSPORT_METABOLISM SYSTEM REPRESSOR MNGR-RELATED"/>
    <property type="match status" value="1"/>
</dbReference>
<gene>
    <name evidence="2" type="ORF">ACFQFQ_24585</name>
</gene>
<dbReference type="EMBL" id="JBHSWG010000003">
    <property type="protein sequence ID" value="MFC6761954.1"/>
    <property type="molecule type" value="Genomic_DNA"/>
</dbReference>
<evidence type="ECO:0000313" key="3">
    <source>
        <dbReference type="Proteomes" id="UP001596353"/>
    </source>
</evidence>
<keyword evidence="3" id="KW-1185">Reference proteome</keyword>
<name>A0ABW2BA93_9RHOB</name>
<dbReference type="InterPro" id="IPR011663">
    <property type="entry name" value="UTRA"/>
</dbReference>
<protein>
    <submittedName>
        <fullName evidence="2">GntR family transcriptional regulator</fullName>
    </submittedName>
</protein>
<dbReference type="InterPro" id="IPR050679">
    <property type="entry name" value="Bact_HTH_transcr_reg"/>
</dbReference>
<accession>A0ABW2BA93</accession>
<comment type="caution">
    <text evidence="2">The sequence shown here is derived from an EMBL/GenBank/DDBJ whole genome shotgun (WGS) entry which is preliminary data.</text>
</comment>
<proteinExistence type="predicted"/>
<dbReference type="SMART" id="SM00866">
    <property type="entry name" value="UTRA"/>
    <property type="match status" value="1"/>
</dbReference>
<evidence type="ECO:0000313" key="2">
    <source>
        <dbReference type="EMBL" id="MFC6761954.1"/>
    </source>
</evidence>
<dbReference type="Gene3D" id="3.40.1410.10">
    <property type="entry name" value="Chorismate lyase-like"/>
    <property type="match status" value="1"/>
</dbReference>
<dbReference type="SUPFAM" id="SSF64288">
    <property type="entry name" value="Chorismate lyase-like"/>
    <property type="match status" value="1"/>
</dbReference>
<feature type="domain" description="UbiC transcription regulator-associated" evidence="1">
    <location>
        <begin position="1"/>
        <end position="110"/>
    </location>
</feature>
<dbReference type="Pfam" id="PF07702">
    <property type="entry name" value="UTRA"/>
    <property type="match status" value="1"/>
</dbReference>
<dbReference type="InterPro" id="IPR028978">
    <property type="entry name" value="Chorismate_lyase_/UTRA_dom_sf"/>
</dbReference>
<reference evidence="3" key="1">
    <citation type="journal article" date="2019" name="Int. J. Syst. Evol. Microbiol.">
        <title>The Global Catalogue of Microorganisms (GCM) 10K type strain sequencing project: providing services to taxonomists for standard genome sequencing and annotation.</title>
        <authorList>
            <consortium name="The Broad Institute Genomics Platform"/>
            <consortium name="The Broad Institute Genome Sequencing Center for Infectious Disease"/>
            <person name="Wu L."/>
            <person name="Ma J."/>
        </authorList>
    </citation>
    <scope>NUCLEOTIDE SEQUENCE [LARGE SCALE GENOMIC DNA]</scope>
    <source>
        <strain evidence="3">CCUG 66188</strain>
    </source>
</reference>
<dbReference type="PANTHER" id="PTHR44846">
    <property type="entry name" value="MANNOSYL-D-GLYCERATE TRANSPORT/METABOLISM SYSTEM REPRESSOR MNGR-RELATED"/>
    <property type="match status" value="1"/>
</dbReference>
<dbReference type="Proteomes" id="UP001596353">
    <property type="component" value="Unassembled WGS sequence"/>
</dbReference>
<evidence type="ECO:0000259" key="1">
    <source>
        <dbReference type="SMART" id="SM00866"/>
    </source>
</evidence>
<organism evidence="2 3">
    <name type="scientific">Sulfitobacter porphyrae</name>
    <dbReference type="NCBI Taxonomy" id="1246864"/>
    <lineage>
        <taxon>Bacteria</taxon>
        <taxon>Pseudomonadati</taxon>
        <taxon>Pseudomonadota</taxon>
        <taxon>Alphaproteobacteria</taxon>
        <taxon>Rhodobacterales</taxon>
        <taxon>Roseobacteraceae</taxon>
        <taxon>Sulfitobacter</taxon>
    </lineage>
</organism>